<dbReference type="GO" id="GO:0006631">
    <property type="term" value="P:fatty acid metabolic process"/>
    <property type="evidence" value="ECO:0007669"/>
    <property type="project" value="TreeGrafter"/>
</dbReference>
<organism evidence="3 4">
    <name type="scientific">Salpingoeca rosetta (strain ATCC 50818 / BSB-021)</name>
    <dbReference type="NCBI Taxonomy" id="946362"/>
    <lineage>
        <taxon>Eukaryota</taxon>
        <taxon>Choanoflagellata</taxon>
        <taxon>Craspedida</taxon>
        <taxon>Salpingoecidae</taxon>
        <taxon>Salpingoeca</taxon>
    </lineage>
</organism>
<dbReference type="OrthoDB" id="346910at2759"/>
<accession>F2U1N8</accession>
<keyword evidence="1" id="KW-0446">Lipid-binding</keyword>
<dbReference type="PANTHER" id="PTHR23310:SF115">
    <property type="entry name" value="ACB DOMAIN-CONTAINING PROTEIN"/>
    <property type="match status" value="1"/>
</dbReference>
<dbReference type="STRING" id="946362.F2U1N8"/>
<dbReference type="eggNOG" id="KOG0817">
    <property type="taxonomic scope" value="Eukaryota"/>
</dbReference>
<dbReference type="AlphaFoldDB" id="F2U1N8"/>
<dbReference type="EMBL" id="GL832959">
    <property type="protein sequence ID" value="EGD81540.1"/>
    <property type="molecule type" value="Genomic_DNA"/>
</dbReference>
<feature type="domain" description="ACB" evidence="2">
    <location>
        <begin position="3"/>
        <end position="89"/>
    </location>
</feature>
<keyword evidence="4" id="KW-1185">Reference proteome</keyword>
<dbReference type="Proteomes" id="UP000007799">
    <property type="component" value="Unassembled WGS sequence"/>
</dbReference>
<dbReference type="Pfam" id="PF00887">
    <property type="entry name" value="ACBP"/>
    <property type="match status" value="1"/>
</dbReference>
<dbReference type="PROSITE" id="PS51228">
    <property type="entry name" value="ACB_2"/>
    <property type="match status" value="1"/>
</dbReference>
<dbReference type="GO" id="GO:0000062">
    <property type="term" value="F:fatty-acyl-CoA binding"/>
    <property type="evidence" value="ECO:0007669"/>
    <property type="project" value="InterPro"/>
</dbReference>
<evidence type="ECO:0000313" key="4">
    <source>
        <dbReference type="Proteomes" id="UP000007799"/>
    </source>
</evidence>
<dbReference type="FunCoup" id="F2U1N8">
    <property type="interactions" value="795"/>
</dbReference>
<sequence>MSIEERFNKAVWLIRNGPPKDSDNDTKLGYYKYFKQATVGDNTTSKPWAVQLEASAKWNAWDSVKGMSKEDAMKAYVDLLTKSDPDWESHPKLAEYKP</sequence>
<dbReference type="SUPFAM" id="SSF47027">
    <property type="entry name" value="Acyl-CoA binding protein"/>
    <property type="match status" value="1"/>
</dbReference>
<dbReference type="KEGG" id="sre:PTSG_02258"/>
<dbReference type="Gene3D" id="1.20.80.10">
    <property type="match status" value="1"/>
</dbReference>
<dbReference type="OMA" id="GDCNIPV"/>
<gene>
    <name evidence="3" type="ORF">PTSG_02258</name>
</gene>
<dbReference type="InterPro" id="IPR014352">
    <property type="entry name" value="FERM/acyl-CoA-bd_prot_sf"/>
</dbReference>
<dbReference type="InterPro" id="IPR035984">
    <property type="entry name" value="Acyl-CoA-binding_sf"/>
</dbReference>
<dbReference type="InParanoid" id="F2U1N8"/>
<evidence type="ECO:0000259" key="2">
    <source>
        <dbReference type="PROSITE" id="PS51228"/>
    </source>
</evidence>
<dbReference type="InterPro" id="IPR000582">
    <property type="entry name" value="Acyl-CoA-binding_protein"/>
</dbReference>
<protein>
    <submittedName>
        <fullName evidence="3">Acyl-CoA binding protein</fullName>
    </submittedName>
</protein>
<dbReference type="GeneID" id="16077338"/>
<evidence type="ECO:0000313" key="3">
    <source>
        <dbReference type="EMBL" id="EGD81540.1"/>
    </source>
</evidence>
<evidence type="ECO:0000256" key="1">
    <source>
        <dbReference type="ARBA" id="ARBA00023121"/>
    </source>
</evidence>
<dbReference type="RefSeq" id="XP_004996744.1">
    <property type="nucleotide sequence ID" value="XM_004996687.1"/>
</dbReference>
<proteinExistence type="predicted"/>
<reference evidence="3" key="1">
    <citation type="submission" date="2009-08" db="EMBL/GenBank/DDBJ databases">
        <title>Annotation of Salpingoeca rosetta.</title>
        <authorList>
            <consortium name="The Broad Institute Genome Sequencing Platform"/>
            <person name="Russ C."/>
            <person name="Cuomo C."/>
            <person name="Burger G."/>
            <person name="Gray M.W."/>
            <person name="Holland P.W.H."/>
            <person name="King N."/>
            <person name="Lang F.B.F."/>
            <person name="Roger A.J."/>
            <person name="Ruiz-Trillo I."/>
            <person name="Young S.K."/>
            <person name="Zeng Q."/>
            <person name="Gargeya S."/>
            <person name="Alvarado L."/>
            <person name="Berlin A."/>
            <person name="Chapman S.B."/>
            <person name="Chen Z."/>
            <person name="Freedman E."/>
            <person name="Gellesch M."/>
            <person name="Goldberg J."/>
            <person name="Griggs A."/>
            <person name="Gujja S."/>
            <person name="Heilman E."/>
            <person name="Heiman D."/>
            <person name="Howarth C."/>
            <person name="Mehta T."/>
            <person name="Neiman D."/>
            <person name="Pearson M."/>
            <person name="Roberts A."/>
            <person name="Saif S."/>
            <person name="Shea T."/>
            <person name="Shenoy N."/>
            <person name="Sisk P."/>
            <person name="Stolte C."/>
            <person name="Sykes S."/>
            <person name="White J."/>
            <person name="Yandava C."/>
            <person name="Haas B."/>
            <person name="Nusbaum C."/>
            <person name="Birren B."/>
        </authorList>
    </citation>
    <scope>NUCLEOTIDE SEQUENCE</scope>
    <source>
        <strain evidence="3">ATCC 50818</strain>
    </source>
</reference>
<dbReference type="PANTHER" id="PTHR23310">
    <property type="entry name" value="ACYL-COA-BINDING PROTEIN, ACBP"/>
    <property type="match status" value="1"/>
</dbReference>
<name>F2U1N8_SALR5</name>
<dbReference type="PRINTS" id="PR00689">
    <property type="entry name" value="ACOABINDINGP"/>
</dbReference>